<gene>
    <name evidence="2" type="ORF">BJBARM4_0148</name>
</gene>
<proteinExistence type="predicted"/>
<feature type="transmembrane region" description="Helical" evidence="1">
    <location>
        <begin position="6"/>
        <end position="26"/>
    </location>
</feature>
<keyword evidence="1" id="KW-1133">Transmembrane helix</keyword>
<name>D2EEK3_PARA4</name>
<accession>D2EEK3</accession>
<dbReference type="AlphaFoldDB" id="D2EEK3"/>
<dbReference type="Proteomes" id="UP000009375">
    <property type="component" value="Unassembled WGS sequence"/>
</dbReference>
<sequence>MDVEQFLFFEVIIGIVIALTMFFLFYNNYSSIFPVGCDTSTALLQNQFTSAEYGYPNRMEGTALFRCYDENACFNAATAVQTCIRHWCYYDYWVNGQGNTSLVESCMASPPANITSACSVVSPTNTADLFSCSESTIVANNATDIQNCAINVPACISGDGPYCAACIGQ</sequence>
<keyword evidence="1" id="KW-0812">Transmembrane</keyword>
<protein>
    <submittedName>
        <fullName evidence="2">Uncharacterized protein</fullName>
    </submittedName>
</protein>
<dbReference type="EMBL" id="GG730040">
    <property type="protein sequence ID" value="EEZ93221.1"/>
    <property type="molecule type" value="Genomic_DNA"/>
</dbReference>
<evidence type="ECO:0000256" key="1">
    <source>
        <dbReference type="SAM" id="Phobius"/>
    </source>
</evidence>
<evidence type="ECO:0000313" key="2">
    <source>
        <dbReference type="EMBL" id="EEZ93221.1"/>
    </source>
</evidence>
<keyword evidence="1" id="KW-0472">Membrane</keyword>
<reference evidence="2 3" key="1">
    <citation type="journal article" date="2010" name="Proc. Natl. Acad. Sci. U.S.A.">
        <title>Enigmatic, ultrasmall, uncultivated Archaea.</title>
        <authorList>
            <person name="Baker B.J."/>
            <person name="Comolli L.R."/>
            <person name="Dick G.J."/>
            <person name="Hauser L.J."/>
            <person name="Hyatt D."/>
            <person name="Dill B.D."/>
            <person name="Land M.L."/>
            <person name="Verberkmoes N.C."/>
            <person name="Hettich R.L."/>
            <person name="Banfield J.F."/>
        </authorList>
    </citation>
    <scope>NUCLEOTIDE SEQUENCE [LARGE SCALE GENOMIC DNA]</scope>
</reference>
<organism evidence="2 3">
    <name type="scientific">Candidatus Parvarchaeum acidiphilum ARMAN-4</name>
    <dbReference type="NCBI Taxonomy" id="662760"/>
    <lineage>
        <taxon>Archaea</taxon>
        <taxon>Candidatus Parvarchaeota</taxon>
        <taxon>Candidatus Parvarchaeum</taxon>
    </lineage>
</organism>
<evidence type="ECO:0000313" key="3">
    <source>
        <dbReference type="Proteomes" id="UP000009375"/>
    </source>
</evidence>